<feature type="non-terminal residue" evidence="1">
    <location>
        <position position="1"/>
    </location>
</feature>
<dbReference type="OrthoDB" id="6778583at2759"/>
<proteinExistence type="predicted"/>
<organism evidence="1 2">
    <name type="scientific">Diabrotica balteata</name>
    <name type="common">Banded cucumber beetle</name>
    <dbReference type="NCBI Taxonomy" id="107213"/>
    <lineage>
        <taxon>Eukaryota</taxon>
        <taxon>Metazoa</taxon>
        <taxon>Ecdysozoa</taxon>
        <taxon>Arthropoda</taxon>
        <taxon>Hexapoda</taxon>
        <taxon>Insecta</taxon>
        <taxon>Pterygota</taxon>
        <taxon>Neoptera</taxon>
        <taxon>Endopterygota</taxon>
        <taxon>Coleoptera</taxon>
        <taxon>Polyphaga</taxon>
        <taxon>Cucujiformia</taxon>
        <taxon>Chrysomeloidea</taxon>
        <taxon>Chrysomelidae</taxon>
        <taxon>Galerucinae</taxon>
        <taxon>Diabroticina</taxon>
        <taxon>Diabroticites</taxon>
        <taxon>Diabrotica</taxon>
    </lineage>
</organism>
<reference evidence="1" key="1">
    <citation type="submission" date="2022-01" db="EMBL/GenBank/DDBJ databases">
        <authorList>
            <person name="King R."/>
        </authorList>
    </citation>
    <scope>NUCLEOTIDE SEQUENCE</scope>
</reference>
<name>A0A9N9SV58_DIABA</name>
<evidence type="ECO:0000313" key="2">
    <source>
        <dbReference type="Proteomes" id="UP001153709"/>
    </source>
</evidence>
<dbReference type="EMBL" id="OU898279">
    <property type="protein sequence ID" value="CAG9832529.1"/>
    <property type="molecule type" value="Genomic_DNA"/>
</dbReference>
<gene>
    <name evidence="1" type="ORF">DIABBA_LOCUS6002</name>
</gene>
<feature type="non-terminal residue" evidence="1">
    <location>
        <position position="41"/>
    </location>
</feature>
<protein>
    <submittedName>
        <fullName evidence="1">Uncharacterized protein</fullName>
    </submittedName>
</protein>
<sequence>CGENIVKVPIFRNGTPLDCSNYRKVTLISHASKIQLHVIHK</sequence>
<evidence type="ECO:0000313" key="1">
    <source>
        <dbReference type="EMBL" id="CAG9832529.1"/>
    </source>
</evidence>
<keyword evidence="2" id="KW-1185">Reference proteome</keyword>
<accession>A0A9N9SV58</accession>
<dbReference type="Proteomes" id="UP001153709">
    <property type="component" value="Chromosome 4"/>
</dbReference>
<dbReference type="AlphaFoldDB" id="A0A9N9SV58"/>